<dbReference type="GO" id="GO:0019877">
    <property type="term" value="P:diaminopimelate biosynthetic process"/>
    <property type="evidence" value="ECO:0007669"/>
    <property type="project" value="UniProtKB-ARBA"/>
</dbReference>
<dbReference type="Pfam" id="PF07687">
    <property type="entry name" value="M20_dimer"/>
    <property type="match status" value="1"/>
</dbReference>
<evidence type="ECO:0000313" key="5">
    <source>
        <dbReference type="Proteomes" id="UP000198636"/>
    </source>
</evidence>
<protein>
    <submittedName>
        <fullName evidence="4">Amidohydrolase</fullName>
    </submittedName>
</protein>
<dbReference type="GO" id="GO:0046872">
    <property type="term" value="F:metal ion binding"/>
    <property type="evidence" value="ECO:0007669"/>
    <property type="project" value="UniProtKB-KW"/>
</dbReference>
<dbReference type="Pfam" id="PF01546">
    <property type="entry name" value="Peptidase_M20"/>
    <property type="match status" value="1"/>
</dbReference>
<evidence type="ECO:0000259" key="3">
    <source>
        <dbReference type="Pfam" id="PF07687"/>
    </source>
</evidence>
<dbReference type="InterPro" id="IPR017439">
    <property type="entry name" value="Amidohydrolase"/>
</dbReference>
<proteinExistence type="predicted"/>
<feature type="binding site" evidence="2">
    <location>
        <position position="367"/>
    </location>
    <ligand>
        <name>Mn(2+)</name>
        <dbReference type="ChEBI" id="CHEBI:29035"/>
        <label>2</label>
    </ligand>
</feature>
<keyword evidence="1 4" id="KW-0378">Hydrolase</keyword>
<dbReference type="InterPro" id="IPR002933">
    <property type="entry name" value="Peptidase_M20"/>
</dbReference>
<dbReference type="InterPro" id="IPR036264">
    <property type="entry name" value="Bact_exopeptidase_dim_dom"/>
</dbReference>
<dbReference type="PANTHER" id="PTHR11014:SF63">
    <property type="entry name" value="METALLOPEPTIDASE, PUTATIVE (AFU_ORTHOLOGUE AFUA_6G09600)-RELATED"/>
    <property type="match status" value="1"/>
</dbReference>
<dbReference type="STRING" id="1120976.SAMN03080606_01944"/>
<organism evidence="4 5">
    <name type="scientific">Alkaliphilus peptidifermentans DSM 18978</name>
    <dbReference type="NCBI Taxonomy" id="1120976"/>
    <lineage>
        <taxon>Bacteria</taxon>
        <taxon>Bacillati</taxon>
        <taxon>Bacillota</taxon>
        <taxon>Clostridia</taxon>
        <taxon>Peptostreptococcales</taxon>
        <taxon>Natronincolaceae</taxon>
        <taxon>Alkaliphilus</taxon>
    </lineage>
</organism>
<sequence length="398" mass="43267">MKGCVTMPYFLDDAYKIKEELISNRRILHQVPEVGDDLPQTTAFVMKKLMEMGIVPQEICKSGITATIGGEKGGKVFLLRADMDALSMEEDSGLEFSSINGYAHTCGHDIHTAILLGAAKILKQYEQDLDGTVKLMFQPNEENMAGAAAMLKAGILENPKVDAAVALHVFPGNMQVGMMYWGTGSILASSDVFRITVTGRGGHGAIPQKNIDPIYAAVQIYNALQEILTREIDPQEPVVITIGSFHAGDAPNIIPQTAVMTGSIRTFSNEVRVIAKKRLEEIATSTAKVFRADCSVEYIGEIPPTVNNIPLTLNLKKYIDELGIQIIPFPKQMGSEDFALIAEAIPSVFLGIGAGGVDPQYHQGGSHNPKVIFNEDVLPLGAATLAFIAYHWLKNQRQ</sequence>
<accession>A0A1G5HB08</accession>
<feature type="binding site" evidence="2">
    <location>
        <position position="108"/>
    </location>
    <ligand>
        <name>Mn(2+)</name>
        <dbReference type="ChEBI" id="CHEBI:29035"/>
        <label>2</label>
    </ligand>
</feature>
<gene>
    <name evidence="4" type="ORF">SAMN03080606_01944</name>
</gene>
<evidence type="ECO:0000313" key="4">
    <source>
        <dbReference type="EMBL" id="SCY61065.1"/>
    </source>
</evidence>
<dbReference type="Proteomes" id="UP000198636">
    <property type="component" value="Unassembled WGS sequence"/>
</dbReference>
<comment type="cofactor">
    <cofactor evidence="2">
        <name>Mn(2+)</name>
        <dbReference type="ChEBI" id="CHEBI:29035"/>
    </cofactor>
    <text evidence="2">The Mn(2+) ion enhances activity.</text>
</comment>
<evidence type="ECO:0000256" key="2">
    <source>
        <dbReference type="PIRSR" id="PIRSR005962-1"/>
    </source>
</evidence>
<dbReference type="RefSeq" id="WP_242876946.1">
    <property type="nucleotide sequence ID" value="NZ_FMUS01000011.1"/>
</dbReference>
<dbReference type="SUPFAM" id="SSF53187">
    <property type="entry name" value="Zn-dependent exopeptidases"/>
    <property type="match status" value="1"/>
</dbReference>
<dbReference type="SUPFAM" id="SSF55031">
    <property type="entry name" value="Bacterial exopeptidase dimerisation domain"/>
    <property type="match status" value="1"/>
</dbReference>
<keyword evidence="2" id="KW-0464">Manganese</keyword>
<dbReference type="InterPro" id="IPR011650">
    <property type="entry name" value="Peptidase_M20_dimer"/>
</dbReference>
<dbReference type="FunFam" id="3.30.70.360:FF:000001">
    <property type="entry name" value="N-acetyldiaminopimelate deacetylase"/>
    <property type="match status" value="1"/>
</dbReference>
<keyword evidence="2" id="KW-0479">Metal-binding</keyword>
<evidence type="ECO:0000256" key="1">
    <source>
        <dbReference type="ARBA" id="ARBA00022801"/>
    </source>
</evidence>
<dbReference type="AlphaFoldDB" id="A0A1G5HB08"/>
<reference evidence="4 5" key="1">
    <citation type="submission" date="2016-10" db="EMBL/GenBank/DDBJ databases">
        <authorList>
            <person name="de Groot N.N."/>
        </authorList>
    </citation>
    <scope>NUCLEOTIDE SEQUENCE [LARGE SCALE GENOMIC DNA]</scope>
    <source>
        <strain evidence="4 5">DSM 18978</strain>
    </source>
</reference>
<dbReference type="NCBIfam" id="TIGR01891">
    <property type="entry name" value="amidohydrolases"/>
    <property type="match status" value="1"/>
</dbReference>
<dbReference type="Gene3D" id="3.30.70.360">
    <property type="match status" value="1"/>
</dbReference>
<dbReference type="Gene3D" id="3.40.630.10">
    <property type="entry name" value="Zn peptidases"/>
    <property type="match status" value="1"/>
</dbReference>
<dbReference type="CDD" id="cd03886">
    <property type="entry name" value="M20_Acy1"/>
    <property type="match status" value="1"/>
</dbReference>
<name>A0A1G5HB08_9FIRM</name>
<feature type="binding site" evidence="2">
    <location>
        <position position="168"/>
    </location>
    <ligand>
        <name>Mn(2+)</name>
        <dbReference type="ChEBI" id="CHEBI:29035"/>
        <label>2</label>
    </ligand>
</feature>
<feature type="binding site" evidence="2">
    <location>
        <position position="142"/>
    </location>
    <ligand>
        <name>Mn(2+)</name>
        <dbReference type="ChEBI" id="CHEBI:29035"/>
        <label>2</label>
    </ligand>
</feature>
<feature type="binding site" evidence="2">
    <location>
        <position position="106"/>
    </location>
    <ligand>
        <name>Mn(2+)</name>
        <dbReference type="ChEBI" id="CHEBI:29035"/>
        <label>2</label>
    </ligand>
</feature>
<dbReference type="PANTHER" id="PTHR11014">
    <property type="entry name" value="PEPTIDASE M20 FAMILY MEMBER"/>
    <property type="match status" value="1"/>
</dbReference>
<dbReference type="EMBL" id="FMUS01000011">
    <property type="protein sequence ID" value="SCY61065.1"/>
    <property type="molecule type" value="Genomic_DNA"/>
</dbReference>
<dbReference type="GO" id="GO:0050118">
    <property type="term" value="F:N-acetyldiaminopimelate deacetylase activity"/>
    <property type="evidence" value="ECO:0007669"/>
    <property type="project" value="UniProtKB-ARBA"/>
</dbReference>
<feature type="domain" description="Peptidase M20 dimerisation" evidence="3">
    <location>
        <begin position="193"/>
        <end position="288"/>
    </location>
</feature>
<keyword evidence="5" id="KW-1185">Reference proteome</keyword>
<dbReference type="PIRSF" id="PIRSF005962">
    <property type="entry name" value="Pept_M20D_amidohydro"/>
    <property type="match status" value="1"/>
</dbReference>